<comment type="caution">
    <text evidence="1">The sequence shown here is derived from an EMBL/GenBank/DDBJ whole genome shotgun (WGS) entry which is preliminary data.</text>
</comment>
<proteinExistence type="predicted"/>
<protein>
    <submittedName>
        <fullName evidence="1">Uncharacterized protein</fullName>
    </submittedName>
</protein>
<sequence length="86" mass="10492">MEDPVMTVEAAKHHHQYKEVGKEEQVQYLMQWQKWQLRQHLRHLQFGLRQQYLQTRGEKKLRLPKFKGLDEPKLTVKAWLKAVKNE</sequence>
<accession>A0A225W241</accession>
<name>A0A225W241_9STRA</name>
<dbReference type="AlphaFoldDB" id="A0A225W241"/>
<reference evidence="2" key="1">
    <citation type="submission" date="2017-03" db="EMBL/GenBank/DDBJ databases">
        <title>Phytopthora megakarya and P. palmivora, two closely related causual agents of cacao black pod achieved similar genome size and gene model numbers by different mechanisms.</title>
        <authorList>
            <person name="Ali S."/>
            <person name="Shao J."/>
            <person name="Larry D.J."/>
            <person name="Kronmiller B."/>
            <person name="Shen D."/>
            <person name="Strem M.D."/>
            <person name="Melnick R.L."/>
            <person name="Guiltinan M.J."/>
            <person name="Tyler B.M."/>
            <person name="Meinhardt L.W."/>
            <person name="Bailey B.A."/>
        </authorList>
    </citation>
    <scope>NUCLEOTIDE SEQUENCE [LARGE SCALE GENOMIC DNA]</scope>
    <source>
        <strain evidence="2">zdho120</strain>
    </source>
</reference>
<dbReference type="EMBL" id="NBNE01002233">
    <property type="protein sequence ID" value="OWZ11077.1"/>
    <property type="molecule type" value="Genomic_DNA"/>
</dbReference>
<gene>
    <name evidence="1" type="ORF">PHMEG_00015958</name>
</gene>
<organism evidence="1 2">
    <name type="scientific">Phytophthora megakarya</name>
    <dbReference type="NCBI Taxonomy" id="4795"/>
    <lineage>
        <taxon>Eukaryota</taxon>
        <taxon>Sar</taxon>
        <taxon>Stramenopiles</taxon>
        <taxon>Oomycota</taxon>
        <taxon>Peronosporomycetes</taxon>
        <taxon>Peronosporales</taxon>
        <taxon>Peronosporaceae</taxon>
        <taxon>Phytophthora</taxon>
    </lineage>
</organism>
<evidence type="ECO:0000313" key="1">
    <source>
        <dbReference type="EMBL" id="OWZ11077.1"/>
    </source>
</evidence>
<dbReference type="Proteomes" id="UP000198211">
    <property type="component" value="Unassembled WGS sequence"/>
</dbReference>
<keyword evidence="2" id="KW-1185">Reference proteome</keyword>
<evidence type="ECO:0000313" key="2">
    <source>
        <dbReference type="Proteomes" id="UP000198211"/>
    </source>
</evidence>